<dbReference type="PANTHER" id="PTHR37760">
    <property type="entry name" value="CHAPERONE"/>
    <property type="match status" value="1"/>
</dbReference>
<dbReference type="OMA" id="TKCRSRG"/>
<reference evidence="1" key="1">
    <citation type="journal article" date="2017" name="Nature">
        <title>The genome of Chenopodium quinoa.</title>
        <authorList>
            <person name="Jarvis D.E."/>
            <person name="Ho Y.S."/>
            <person name="Lightfoot D.J."/>
            <person name="Schmoeckel S.M."/>
            <person name="Li B."/>
            <person name="Borm T.J.A."/>
            <person name="Ohyanagi H."/>
            <person name="Mineta K."/>
            <person name="Michell C.T."/>
            <person name="Saber N."/>
            <person name="Kharbatia N.M."/>
            <person name="Rupper R.R."/>
            <person name="Sharp A.R."/>
            <person name="Dally N."/>
            <person name="Boughton B.A."/>
            <person name="Woo Y.H."/>
            <person name="Gao G."/>
            <person name="Schijlen E.G.W.M."/>
            <person name="Guo X."/>
            <person name="Momin A.A."/>
            <person name="Negrao S."/>
            <person name="Al-Babili S."/>
            <person name="Gehring C."/>
            <person name="Roessner U."/>
            <person name="Jung C."/>
            <person name="Murphy K."/>
            <person name="Arold S.T."/>
            <person name="Gojobori T."/>
            <person name="van der Linden C.G."/>
            <person name="van Loo E.N."/>
            <person name="Jellen E.N."/>
            <person name="Maughan P.J."/>
            <person name="Tester M."/>
        </authorList>
    </citation>
    <scope>NUCLEOTIDE SEQUENCE [LARGE SCALE GENOMIC DNA]</scope>
    <source>
        <strain evidence="1">cv. PI 614886</strain>
    </source>
</reference>
<organism evidence="1 2">
    <name type="scientific">Chenopodium quinoa</name>
    <name type="common">Quinoa</name>
    <dbReference type="NCBI Taxonomy" id="63459"/>
    <lineage>
        <taxon>Eukaryota</taxon>
        <taxon>Viridiplantae</taxon>
        <taxon>Streptophyta</taxon>
        <taxon>Embryophyta</taxon>
        <taxon>Tracheophyta</taxon>
        <taxon>Spermatophyta</taxon>
        <taxon>Magnoliopsida</taxon>
        <taxon>eudicotyledons</taxon>
        <taxon>Gunneridae</taxon>
        <taxon>Pentapetalae</taxon>
        <taxon>Caryophyllales</taxon>
        <taxon>Chenopodiaceae</taxon>
        <taxon>Chenopodioideae</taxon>
        <taxon>Atripliceae</taxon>
        <taxon>Chenopodium</taxon>
    </lineage>
</organism>
<protein>
    <submittedName>
        <fullName evidence="1">Uncharacterized protein</fullName>
    </submittedName>
</protein>
<dbReference type="EnsemblPlants" id="AUR62009486-RA">
    <property type="protein sequence ID" value="AUR62009486-RA:cds"/>
    <property type="gene ID" value="AUR62009486"/>
</dbReference>
<proteinExistence type="predicted"/>
<dbReference type="Gramene" id="AUR62009486-RA">
    <property type="protein sequence ID" value="AUR62009486-RA:cds"/>
    <property type="gene ID" value="AUR62009486"/>
</dbReference>
<sequence length="114" mass="12019">MENITASEIAGLGVGAFLLCATIAAPKVDAFISSSQRSSLKMCRRCGDVKLIPCKKCKGSGLVKPGGLFGLSNPMGDLVSDRFESNQSSIPCVNCGAKGHFHCPQCYQAFTESQ</sequence>
<reference evidence="1" key="2">
    <citation type="submission" date="2021-03" db="UniProtKB">
        <authorList>
            <consortium name="EnsemblPlants"/>
        </authorList>
    </citation>
    <scope>IDENTIFICATION</scope>
</reference>
<accession>A0A803LC97</accession>
<dbReference type="GeneID" id="110705337"/>
<keyword evidence="2" id="KW-1185">Reference proteome</keyword>
<dbReference type="OrthoDB" id="566409at2759"/>
<dbReference type="PANTHER" id="PTHR37760:SF1">
    <property type="entry name" value="CHAPERONE"/>
    <property type="match status" value="1"/>
</dbReference>
<dbReference type="KEGG" id="cqi:110705337"/>
<dbReference type="Proteomes" id="UP000596660">
    <property type="component" value="Unplaced"/>
</dbReference>
<evidence type="ECO:0000313" key="1">
    <source>
        <dbReference type="EnsemblPlants" id="AUR62009486-RA:cds"/>
    </source>
</evidence>
<name>A0A803LC97_CHEQI</name>
<evidence type="ECO:0000313" key="2">
    <source>
        <dbReference type="Proteomes" id="UP000596660"/>
    </source>
</evidence>
<dbReference type="AlphaFoldDB" id="A0A803LC97"/>
<gene>
    <name evidence="1" type="primary">LOC110705337</name>
</gene>
<dbReference type="RefSeq" id="XP_021738862.1">
    <property type="nucleotide sequence ID" value="XM_021883170.1"/>
</dbReference>